<evidence type="ECO:0000313" key="2">
    <source>
        <dbReference type="EMBL" id="MCF6137325.1"/>
    </source>
</evidence>
<dbReference type="SUPFAM" id="SSF53187">
    <property type="entry name" value="Zn-dependent exopeptidases"/>
    <property type="match status" value="1"/>
</dbReference>
<evidence type="ECO:0000256" key="1">
    <source>
        <dbReference type="SAM" id="Phobius"/>
    </source>
</evidence>
<dbReference type="RefSeq" id="WP_236332824.1">
    <property type="nucleotide sequence ID" value="NZ_JAKIJS010000001.1"/>
</dbReference>
<dbReference type="Proteomes" id="UP001649381">
    <property type="component" value="Unassembled WGS sequence"/>
</dbReference>
<name>A0ABS9H060_9BACL</name>
<dbReference type="NCBIfam" id="TIGR02867">
    <property type="entry name" value="spore_II_P"/>
    <property type="match status" value="1"/>
</dbReference>
<feature type="transmembrane region" description="Helical" evidence="1">
    <location>
        <begin position="21"/>
        <end position="44"/>
    </location>
</feature>
<evidence type="ECO:0000313" key="3">
    <source>
        <dbReference type="Proteomes" id="UP001649381"/>
    </source>
</evidence>
<gene>
    <name evidence="2" type="ORF">L2716_06235</name>
</gene>
<reference evidence="2 3" key="1">
    <citation type="submission" date="2022-01" db="EMBL/GenBank/DDBJ databases">
        <title>Alkalihalobacillus sp. EGI L200015, a novel bacterium isolated from a salt lake sediment.</title>
        <authorList>
            <person name="Gao L."/>
            <person name="Fang B.-Z."/>
            <person name="Li W.-J."/>
        </authorList>
    </citation>
    <scope>NUCLEOTIDE SEQUENCE [LARGE SCALE GENOMIC DNA]</scope>
    <source>
        <strain evidence="2 3">KCTC 12718</strain>
    </source>
</reference>
<sequence length="393" mass="44092">MKHNRLIYHLKKSKKETLFKRASIYASIVLILFVTVSILASSFFEKRFQSSSLKGTLNIFSTEQLVTFMGTVNPYFQQGLPSSYEPPSIQRLSFELATNIKPGDIRSLLGRELPGFAIFDTEILVAGEGTDYTTLPIESAPPLDVLLKEREVAEEKLKVVDSKDKPKPNMTTNGRKVVYVYQSHSYESFIPLLKGAKVPNDANSSNPKANMIRVGEILANEFEQRGIGTLQDRTNTGEKLLSRGWQHGNAYQLSRETVKAAVSNNTDITFSFDLHRDSLRREKTTAKINGKSYAKLMFVIGEANPNFEKNAQLAEELHKLLNQKFPGLSRGVLLKSKSEGNGLYNQDLSDRAALMEVGGVDNNLEEIQRSMEAFAEVFAEYYWKDEKVNAGSN</sequence>
<organism evidence="2 3">
    <name type="scientific">Pseudalkalibacillus berkeleyi</name>
    <dbReference type="NCBI Taxonomy" id="1069813"/>
    <lineage>
        <taxon>Bacteria</taxon>
        <taxon>Bacillati</taxon>
        <taxon>Bacillota</taxon>
        <taxon>Bacilli</taxon>
        <taxon>Bacillales</taxon>
        <taxon>Fictibacillaceae</taxon>
        <taxon>Pseudalkalibacillus</taxon>
    </lineage>
</organism>
<comment type="caution">
    <text evidence="2">The sequence shown here is derived from an EMBL/GenBank/DDBJ whole genome shotgun (WGS) entry which is preliminary data.</text>
</comment>
<dbReference type="InterPro" id="IPR010897">
    <property type="entry name" value="Spore_II_P"/>
</dbReference>
<keyword evidence="1" id="KW-0812">Transmembrane</keyword>
<keyword evidence="3" id="KW-1185">Reference proteome</keyword>
<protein>
    <submittedName>
        <fullName evidence="2">Stage II sporulation protein P</fullName>
    </submittedName>
</protein>
<keyword evidence="1" id="KW-1133">Transmembrane helix</keyword>
<proteinExistence type="predicted"/>
<dbReference type="Pfam" id="PF07454">
    <property type="entry name" value="SpoIIP"/>
    <property type="match status" value="1"/>
</dbReference>
<accession>A0ABS9H060</accession>
<dbReference type="EMBL" id="JAKIJS010000001">
    <property type="protein sequence ID" value="MCF6137325.1"/>
    <property type="molecule type" value="Genomic_DNA"/>
</dbReference>
<keyword evidence="1" id="KW-0472">Membrane</keyword>